<accession>A0A7I8VW10</accession>
<evidence type="ECO:0000256" key="1">
    <source>
        <dbReference type="ARBA" id="ARBA00010470"/>
    </source>
</evidence>
<keyword evidence="3 5" id="KW-0268">Exocytosis</keyword>
<evidence type="ECO:0000256" key="6">
    <source>
        <dbReference type="SAM" id="Coils"/>
    </source>
</evidence>
<dbReference type="PANTHER" id="PTHR14146">
    <property type="entry name" value="EXOCYST COMPLEX COMPONENT 4"/>
    <property type="match status" value="1"/>
</dbReference>
<dbReference type="GO" id="GO:0006612">
    <property type="term" value="P:protein targeting to membrane"/>
    <property type="evidence" value="ECO:0007669"/>
    <property type="project" value="UniProtKB-UniRule"/>
</dbReference>
<dbReference type="AlphaFoldDB" id="A0A7I8VW10"/>
<evidence type="ECO:0000259" key="7">
    <source>
        <dbReference type="Pfam" id="PF04048"/>
    </source>
</evidence>
<evidence type="ECO:0000256" key="3">
    <source>
        <dbReference type="ARBA" id="ARBA00022483"/>
    </source>
</evidence>
<comment type="function">
    <text evidence="5">Component of the exocyst complex involved in the docking of exocytic vesicles with fusion sites on the plasma membrane.</text>
</comment>
<organism evidence="9 10">
    <name type="scientific">Dimorphilus gyrociliatus</name>
    <dbReference type="NCBI Taxonomy" id="2664684"/>
    <lineage>
        <taxon>Eukaryota</taxon>
        <taxon>Metazoa</taxon>
        <taxon>Spiralia</taxon>
        <taxon>Lophotrochozoa</taxon>
        <taxon>Annelida</taxon>
        <taxon>Polychaeta</taxon>
        <taxon>Polychaeta incertae sedis</taxon>
        <taxon>Dinophilidae</taxon>
        <taxon>Dimorphilus</taxon>
    </lineage>
</organism>
<evidence type="ECO:0000256" key="5">
    <source>
        <dbReference type="RuleBase" id="RU367079"/>
    </source>
</evidence>
<dbReference type="GO" id="GO:0015031">
    <property type="term" value="P:protein transport"/>
    <property type="evidence" value="ECO:0007669"/>
    <property type="project" value="UniProtKB-KW"/>
</dbReference>
<dbReference type="PANTHER" id="PTHR14146:SF0">
    <property type="entry name" value="EXOCYST COMPLEX COMPONENT 4"/>
    <property type="match status" value="1"/>
</dbReference>
<dbReference type="GO" id="GO:0006893">
    <property type="term" value="P:Golgi to plasma membrane transport"/>
    <property type="evidence" value="ECO:0007669"/>
    <property type="project" value="TreeGrafter"/>
</dbReference>
<evidence type="ECO:0000256" key="2">
    <source>
        <dbReference type="ARBA" id="ARBA00022448"/>
    </source>
</evidence>
<keyword evidence="2 5" id="KW-0813">Transport</keyword>
<dbReference type="GO" id="GO:0006904">
    <property type="term" value="P:vesicle docking involved in exocytosis"/>
    <property type="evidence" value="ECO:0007669"/>
    <property type="project" value="InterPro"/>
</dbReference>
<dbReference type="InterPro" id="IPR048630">
    <property type="entry name" value="Sec8_M"/>
</dbReference>
<feature type="domain" description="Exocyst complex component Sec8 N-terminal" evidence="7">
    <location>
        <begin position="33"/>
        <end position="127"/>
    </location>
</feature>
<keyword evidence="10" id="KW-1185">Reference proteome</keyword>
<dbReference type="InterPro" id="IPR007191">
    <property type="entry name" value="Sec8_exocyst_N"/>
</dbReference>
<dbReference type="InterPro" id="IPR039682">
    <property type="entry name" value="Sec8/EXOC4"/>
</dbReference>
<dbReference type="GO" id="GO:0045202">
    <property type="term" value="C:synapse"/>
    <property type="evidence" value="ECO:0007669"/>
    <property type="project" value="TreeGrafter"/>
</dbReference>
<evidence type="ECO:0000313" key="10">
    <source>
        <dbReference type="Proteomes" id="UP000549394"/>
    </source>
</evidence>
<dbReference type="EMBL" id="CAJFCJ010000012">
    <property type="protein sequence ID" value="CAD5120423.1"/>
    <property type="molecule type" value="Genomic_DNA"/>
</dbReference>
<dbReference type="Pfam" id="PF04048">
    <property type="entry name" value="Sec8_N"/>
    <property type="match status" value="1"/>
</dbReference>
<name>A0A7I8VW10_9ANNE</name>
<feature type="coiled-coil region" evidence="6">
    <location>
        <begin position="70"/>
        <end position="97"/>
    </location>
</feature>
<keyword evidence="4 5" id="KW-0653">Protein transport</keyword>
<evidence type="ECO:0000256" key="4">
    <source>
        <dbReference type="ARBA" id="ARBA00022927"/>
    </source>
</evidence>
<feature type="domain" description="Exocyst complex component Sec8 middle helical bundle" evidence="8">
    <location>
        <begin position="258"/>
        <end position="435"/>
    </location>
</feature>
<comment type="similarity">
    <text evidence="1 5">Belongs to the SEC8 family.</text>
</comment>
<dbReference type="GO" id="GO:0090522">
    <property type="term" value="P:vesicle tethering involved in exocytosis"/>
    <property type="evidence" value="ECO:0007669"/>
    <property type="project" value="UniProtKB-UniRule"/>
</dbReference>
<dbReference type="GO" id="GO:0007268">
    <property type="term" value="P:chemical synaptic transmission"/>
    <property type="evidence" value="ECO:0007669"/>
    <property type="project" value="TreeGrafter"/>
</dbReference>
<proteinExistence type="inferred from homology"/>
<dbReference type="Pfam" id="PF20652">
    <property type="entry name" value="Sec8_C"/>
    <property type="match status" value="1"/>
</dbReference>
<dbReference type="GO" id="GO:0000145">
    <property type="term" value="C:exocyst"/>
    <property type="evidence" value="ECO:0007669"/>
    <property type="project" value="UniProtKB-UniRule"/>
</dbReference>
<dbReference type="OrthoDB" id="272977at2759"/>
<evidence type="ECO:0000259" key="8">
    <source>
        <dbReference type="Pfam" id="PF20652"/>
    </source>
</evidence>
<feature type="coiled-coil region" evidence="6">
    <location>
        <begin position="151"/>
        <end position="178"/>
    </location>
</feature>
<comment type="caution">
    <text evidence="9">The sequence shown here is derived from an EMBL/GenBank/DDBJ whole genome shotgun (WGS) entry which is preliminary data.</text>
</comment>
<gene>
    <name evidence="9" type="ORF">DGYR_LOCUS8527</name>
</gene>
<dbReference type="Proteomes" id="UP000549394">
    <property type="component" value="Unassembled WGS sequence"/>
</dbReference>
<evidence type="ECO:0000313" key="9">
    <source>
        <dbReference type="EMBL" id="CAD5120423.1"/>
    </source>
</evidence>
<protein>
    <recommendedName>
        <fullName evidence="5">Exocyst complex component Sec8</fullName>
    </recommendedName>
</protein>
<sequence>MSKIATQNELGYLNDIINTLSASSDKRARLKHRVEKDYKESDKILGDLVRENYTSLELLVKSFQGISEKITDSQKRIRGLKENLQSCKNLLRCKREELTKLWTDAIEQKTLSSLLDEIDRVRECTQQLPFLLHNKRYLEATTAVINCVRIIESELQDVDALRETKRELELKKAEIVTKLKNELYKQIYIKSTACIVRNFQRMGSTRASTRSTGSLQSNIDLKSDLVMDDERRDELMNADLHELRNFAEFNDVPIEEIEEKPVQYIGVLIESLAILNELKDALYSVKEKIKFGLKSIIQRASQQVSDNAYAHAQNGKTNNDPSLLKDLFDLIFQQFRLVVRVHEIILAYSNRAQWKRGLPALDIYCIQDVWVQAQKVVRNLLLEYINYSKNDIKKKDRSTLNDKNVDISSYFNKRRPKVESTLFKFEYSSHALSLKSYEREERQNAYANQGVEDEPEIVGQQTVYICSPKPENIVQVYSSVIEFSVDIGKALNTRNTSLQLNIDIHNFMTGAYLRILKQQCLEKLQLATADTNWYKYITLIKEGVDNQLPIFTAAITVIDCINKLKGSSDNIPNYLKEFSDILSDVIYAFYDKSRIVYELIISKRTVSSSWVQDDDITRLLLSQHSWRVLDNGNKTKTVEEFSKNSDKEAEIFTNNLASQNFLQRVDLMTEDSTDTLKIISCLIHTNLFLLNHLKDFQMAAKDDMIKLNNNCILLLYIEIRVNCFFYLQPIAGHIEKSAENVQAAVRHLRDRTYNSATDDLKVDPKISELNRNLTTLAEALSYALPSAYFRYIMSGVGYVIGSILINSASKIKRMNQNGVKKMIRNIFSSQQTVGKILSTRSYTGLDSARQYYELLYRKPDDLLSAIIEQGTSSFSHIQYEALIRLQHRSLRLTEKSLEENLRKLTEALTS</sequence>
<dbReference type="GO" id="GO:0032584">
    <property type="term" value="C:growth cone membrane"/>
    <property type="evidence" value="ECO:0007669"/>
    <property type="project" value="TreeGrafter"/>
</dbReference>
<keyword evidence="6" id="KW-0175">Coiled coil</keyword>
<reference evidence="9 10" key="1">
    <citation type="submission" date="2020-08" db="EMBL/GenBank/DDBJ databases">
        <authorList>
            <person name="Hejnol A."/>
        </authorList>
    </citation>
    <scope>NUCLEOTIDE SEQUENCE [LARGE SCALE GENOMIC DNA]</scope>
</reference>